<feature type="compositionally biased region" description="Low complexity" evidence="7">
    <location>
        <begin position="1"/>
        <end position="15"/>
    </location>
</feature>
<accession>A0ABU6J850</accession>
<evidence type="ECO:0000313" key="10">
    <source>
        <dbReference type="Proteomes" id="UP001352263"/>
    </source>
</evidence>
<protein>
    <recommendedName>
        <fullName evidence="4 6">dTDP-4-dehydrorhamnose reductase</fullName>
        <ecNumber evidence="3 6">1.1.1.133</ecNumber>
    </recommendedName>
</protein>
<dbReference type="PANTHER" id="PTHR10491:SF4">
    <property type="entry name" value="METHIONINE ADENOSYLTRANSFERASE 2 SUBUNIT BETA"/>
    <property type="match status" value="1"/>
</dbReference>
<evidence type="ECO:0000256" key="3">
    <source>
        <dbReference type="ARBA" id="ARBA00012929"/>
    </source>
</evidence>
<dbReference type="InterPro" id="IPR001360">
    <property type="entry name" value="Glyco_hydro_1"/>
</dbReference>
<dbReference type="EC" id="1.1.1.133" evidence="3 6"/>
<dbReference type="Gene3D" id="3.20.20.80">
    <property type="entry name" value="Glycosidases"/>
    <property type="match status" value="1"/>
</dbReference>
<dbReference type="PANTHER" id="PTHR10491">
    <property type="entry name" value="DTDP-4-DEHYDRORHAMNOSE REDUCTASE"/>
    <property type="match status" value="1"/>
</dbReference>
<dbReference type="SUPFAM" id="SSF51445">
    <property type="entry name" value="(Trans)glycosidases"/>
    <property type="match status" value="1"/>
</dbReference>
<dbReference type="InterPro" id="IPR017853">
    <property type="entry name" value="GH"/>
</dbReference>
<comment type="caution">
    <text evidence="9">The sequence shown here is derived from an EMBL/GenBank/DDBJ whole genome shotgun (WGS) entry which is preliminary data.</text>
</comment>
<organism evidence="9 10">
    <name type="scientific">Noviherbaspirillum album</name>
    <dbReference type="NCBI Taxonomy" id="3080276"/>
    <lineage>
        <taxon>Bacteria</taxon>
        <taxon>Pseudomonadati</taxon>
        <taxon>Pseudomonadota</taxon>
        <taxon>Betaproteobacteria</taxon>
        <taxon>Burkholderiales</taxon>
        <taxon>Oxalobacteraceae</taxon>
        <taxon>Noviherbaspirillum</taxon>
    </lineage>
</organism>
<dbReference type="InterPro" id="IPR005913">
    <property type="entry name" value="dTDP_dehydrorham_reduct"/>
</dbReference>
<dbReference type="Pfam" id="PF04321">
    <property type="entry name" value="RmlD_sub_bind"/>
    <property type="match status" value="1"/>
</dbReference>
<dbReference type="InterPro" id="IPR036291">
    <property type="entry name" value="NAD(P)-bd_dom_sf"/>
</dbReference>
<dbReference type="Proteomes" id="UP001352263">
    <property type="component" value="Unassembled WGS sequence"/>
</dbReference>
<evidence type="ECO:0000256" key="2">
    <source>
        <dbReference type="ARBA" id="ARBA00010944"/>
    </source>
</evidence>
<dbReference type="InterPro" id="IPR029903">
    <property type="entry name" value="RmlD-like-bd"/>
</dbReference>
<gene>
    <name evidence="9" type="ORF">RY831_10675</name>
</gene>
<evidence type="ECO:0000256" key="7">
    <source>
        <dbReference type="SAM" id="MobiDB-lite"/>
    </source>
</evidence>
<dbReference type="RefSeq" id="WP_326506327.1">
    <property type="nucleotide sequence ID" value="NZ_JAWIIV010000007.1"/>
</dbReference>
<keyword evidence="6" id="KW-0521">NADP</keyword>
<evidence type="ECO:0000259" key="8">
    <source>
        <dbReference type="Pfam" id="PF04321"/>
    </source>
</evidence>
<evidence type="ECO:0000256" key="1">
    <source>
        <dbReference type="ARBA" id="ARBA00004781"/>
    </source>
</evidence>
<name>A0ABU6J850_9BURK</name>
<dbReference type="EMBL" id="JAWIIV010000007">
    <property type="protein sequence ID" value="MEC4719613.1"/>
    <property type="molecule type" value="Genomic_DNA"/>
</dbReference>
<dbReference type="CDD" id="cd05254">
    <property type="entry name" value="dTDP_HR_like_SDR_e"/>
    <property type="match status" value="1"/>
</dbReference>
<dbReference type="Gene3D" id="3.40.50.720">
    <property type="entry name" value="NAD(P)-binding Rossmann-like Domain"/>
    <property type="match status" value="1"/>
</dbReference>
<keyword evidence="6" id="KW-0560">Oxidoreductase</keyword>
<evidence type="ECO:0000256" key="4">
    <source>
        <dbReference type="ARBA" id="ARBA00017099"/>
    </source>
</evidence>
<feature type="domain" description="RmlD-like substrate binding" evidence="8">
    <location>
        <begin position="470"/>
        <end position="708"/>
    </location>
</feature>
<dbReference type="Pfam" id="PF00232">
    <property type="entry name" value="Glyco_hydro_1"/>
    <property type="match status" value="1"/>
</dbReference>
<comment type="pathway">
    <text evidence="1 6">Carbohydrate biosynthesis; dTDP-L-rhamnose biosynthesis.</text>
</comment>
<evidence type="ECO:0000256" key="5">
    <source>
        <dbReference type="ARBA" id="ARBA00048200"/>
    </source>
</evidence>
<comment type="function">
    <text evidence="6">Catalyzes the reduction of dTDP-6-deoxy-L-lyxo-4-hexulose to yield dTDP-L-rhamnose.</text>
</comment>
<comment type="cofactor">
    <cofactor evidence="6">
        <name>Mg(2+)</name>
        <dbReference type="ChEBI" id="CHEBI:18420"/>
    </cofactor>
    <text evidence="6">Binds 1 Mg(2+) ion per monomer.</text>
</comment>
<reference evidence="9 10" key="1">
    <citation type="submission" date="2023-10" db="EMBL/GenBank/DDBJ databases">
        <title>Noviherbaspirillum sp. CPCC 100848 genome assembly.</title>
        <authorList>
            <person name="Li X.Y."/>
            <person name="Fang X.M."/>
        </authorList>
    </citation>
    <scope>NUCLEOTIDE SEQUENCE [LARGE SCALE GENOMIC DNA]</scope>
    <source>
        <strain evidence="9 10">CPCC 100848</strain>
    </source>
</reference>
<comment type="catalytic activity">
    <reaction evidence="5 6">
        <text>dTDP-beta-L-rhamnose + NADP(+) = dTDP-4-dehydro-beta-L-rhamnose + NADPH + H(+)</text>
        <dbReference type="Rhea" id="RHEA:21796"/>
        <dbReference type="ChEBI" id="CHEBI:15378"/>
        <dbReference type="ChEBI" id="CHEBI:57510"/>
        <dbReference type="ChEBI" id="CHEBI:57783"/>
        <dbReference type="ChEBI" id="CHEBI:58349"/>
        <dbReference type="ChEBI" id="CHEBI:62830"/>
        <dbReference type="EC" id="1.1.1.133"/>
    </reaction>
</comment>
<dbReference type="Gene3D" id="3.90.25.10">
    <property type="entry name" value="UDP-galactose 4-epimerase, domain 1"/>
    <property type="match status" value="1"/>
</dbReference>
<dbReference type="SUPFAM" id="SSF51735">
    <property type="entry name" value="NAD(P)-binding Rossmann-fold domains"/>
    <property type="match status" value="1"/>
</dbReference>
<evidence type="ECO:0000256" key="6">
    <source>
        <dbReference type="RuleBase" id="RU364082"/>
    </source>
</evidence>
<feature type="region of interest" description="Disordered" evidence="7">
    <location>
        <begin position="1"/>
        <end position="26"/>
    </location>
</feature>
<comment type="similarity">
    <text evidence="2 6">Belongs to the dTDP-4-dehydrorhamnose reductase family.</text>
</comment>
<evidence type="ECO:0000313" key="9">
    <source>
        <dbReference type="EMBL" id="MEC4719613.1"/>
    </source>
</evidence>
<proteinExistence type="inferred from homology"/>
<keyword evidence="10" id="KW-1185">Reference proteome</keyword>
<sequence length="751" mass="84084">MTPSTTSNTHSTNSPEGPGSANIDSSIPSSLPPLECWGGIECTVVRIQDRFRNQSEETGHSRRLDDLDAIAGLGIRTLRYPVLWETIAPEHPDQCEWSWHDERLERLRQLGVAPIAGLIHHGSGPRYTSLLDPKFPEMLAVHAERVAQRYPWIKLFTPVNEPLTTARFSALYGHWYPHGRSQDMMLKALYFECLGVKLSMQAIRRVIPDASLVQTEDMGKTFSLPRLRQQADFENERRWLSFDLLCGRIVPGHAWYQRFLDAGIGKRDLARFSDEPCVPDIIGINHYVTSERFLDHRARDYPPVFHTAEVPYVDVHATRVHQAHGLLGPEARLREVWERYRLPIAITEAHLGGTRDDQLRWLNQMWQAASNLRAEGVDIRAVTAWSLFGCVDWNTLLTQEHGFYESGVFDVRGKSIRPTALAKAVEGLAKEGRFDHPVLDEHGWWHRPDRFFTPPSTPIVMPALVESPRKLVITGGRGTLGRALARICEQRGLAHDLLTRDEMDIADQASVEAALARHRPWAVINAAGYVRVADAAREAERCFRENAEGAEMLARACAHLGIPYVTFSSDLVFDGSLGRAYVESDTVSPLCVYGNSKAEAEKRVLQAFPEALVVRTSAFFGPWDQYNFVYAVLRDLGAGRTVHASDALHVSPTYVPDLAHATIDLLIDRAGGIWHLANQGVVSWYEFAERAARQAGIDSSSLVKIDDSGRGLTALSSERGLILPSFTSAIERYMQENTVAWNDGPVDREAA</sequence>